<evidence type="ECO:0000256" key="9">
    <source>
        <dbReference type="ARBA" id="ARBA00023128"/>
    </source>
</evidence>
<dbReference type="Pfam" id="PF05873">
    <property type="entry name" value="Mt_ATP-synt_D"/>
    <property type="match status" value="1"/>
</dbReference>
<evidence type="ECO:0000256" key="8">
    <source>
        <dbReference type="ARBA" id="ARBA00023065"/>
    </source>
</evidence>
<keyword evidence="7" id="KW-0999">Mitochondrion inner membrane</keyword>
<dbReference type="Proteomes" id="UP000294847">
    <property type="component" value="Chromosome 7"/>
</dbReference>
<dbReference type="PANTHER" id="PTHR12700">
    <property type="entry name" value="ATP SYNTHASE SUBUNIT D, MITOCHONDRIAL"/>
    <property type="match status" value="1"/>
</dbReference>
<dbReference type="EMBL" id="CP034210">
    <property type="protein sequence ID" value="QBZ66121.1"/>
    <property type="molecule type" value="Genomic_DNA"/>
</dbReference>
<dbReference type="GO" id="GO:0005743">
    <property type="term" value="C:mitochondrial inner membrane"/>
    <property type="evidence" value="ECO:0007669"/>
    <property type="project" value="UniProtKB-SubCell"/>
</dbReference>
<keyword evidence="5" id="KW-0138">CF(0)</keyword>
<name>A0A4P7NUH5_PYROR</name>
<dbReference type="GO" id="GO:0015986">
    <property type="term" value="P:proton motive force-driven ATP synthesis"/>
    <property type="evidence" value="ECO:0007669"/>
    <property type="project" value="InterPro"/>
</dbReference>
<comment type="subcellular location">
    <subcellularLocation>
        <location evidence="1">Mitochondrion inner membrane</location>
    </subcellularLocation>
</comment>
<dbReference type="InterPro" id="IPR008689">
    <property type="entry name" value="ATP_synth_F0_dsu_mt"/>
</dbReference>
<evidence type="ECO:0000256" key="11">
    <source>
        <dbReference type="ARBA" id="ARBA00023310"/>
    </source>
</evidence>
<dbReference type="SUPFAM" id="SSF53474">
    <property type="entry name" value="alpha/beta-Hydrolases"/>
    <property type="match status" value="1"/>
</dbReference>
<dbReference type="Gene3D" id="3.30.200.20">
    <property type="entry name" value="Phosphorylase Kinase, domain 1"/>
    <property type="match status" value="1"/>
</dbReference>
<dbReference type="GO" id="GO:0016787">
    <property type="term" value="F:hydrolase activity"/>
    <property type="evidence" value="ECO:0007669"/>
    <property type="project" value="InterPro"/>
</dbReference>
<comment type="similarity">
    <text evidence="2">Belongs to the ATPase d subunit family.</text>
</comment>
<reference evidence="14 15" key="1">
    <citation type="journal article" date="2019" name="Mol. Biol. Evol.">
        <title>Blast fungal genomes show frequent chromosomal changes, gene gains and losses, and effector gene turnover.</title>
        <authorList>
            <person name="Gomez Luciano L.B."/>
            <person name="Jason Tsai I."/>
            <person name="Chuma I."/>
            <person name="Tosa Y."/>
            <person name="Chen Y.H."/>
            <person name="Li J.Y."/>
            <person name="Li M.Y."/>
            <person name="Jade Lu M.Y."/>
            <person name="Nakayashiki H."/>
            <person name="Li W.H."/>
        </authorList>
    </citation>
    <scope>NUCLEOTIDE SEQUENCE [LARGE SCALE GENOMIC DNA]</scope>
    <source>
        <strain evidence="14">MZ5-1-6</strain>
    </source>
</reference>
<dbReference type="InterPro" id="IPR036228">
    <property type="entry name" value="ATP_synth_F0_dsu_sf_mt"/>
</dbReference>
<evidence type="ECO:0000256" key="5">
    <source>
        <dbReference type="ARBA" id="ARBA00022547"/>
    </source>
</evidence>
<evidence type="ECO:0000256" key="6">
    <source>
        <dbReference type="ARBA" id="ARBA00022781"/>
    </source>
</evidence>
<gene>
    <name evidence="14" type="ORF">PoMZ_13092</name>
</gene>
<dbReference type="Gene3D" id="1.10.510.10">
    <property type="entry name" value="Transferase(Phosphotransferase) domain 1"/>
    <property type="match status" value="1"/>
</dbReference>
<keyword evidence="8" id="KW-0406">Ion transport</keyword>
<dbReference type="Gene3D" id="3.40.50.1820">
    <property type="entry name" value="alpha/beta hydrolase"/>
    <property type="match status" value="1"/>
</dbReference>
<dbReference type="GO" id="GO:0045259">
    <property type="term" value="C:proton-transporting ATP synthase complex"/>
    <property type="evidence" value="ECO:0007669"/>
    <property type="project" value="UniProtKB-KW"/>
</dbReference>
<keyword evidence="10" id="KW-0472">Membrane</keyword>
<sequence>MSLKWYLRASISYVGCIYRSDLSFKMAWTLVDRSRDKWITLAGLSEFAVGTSASIIATTTTSFSISTPPNTHINRKNGRTLKIDWAQVTTSLGLRGQTAASLQAFKKRNDDVRRKVQQLSQQPTQVDFAHYRSVLKNQAIVDEIEKRFAAFKPATYDVSRQLKAIDAFEVEAVKNAEATKNQVDMTLKDLQKTLENIETARPFEDLTVDEVAAAEPSIDEKTAKLVSKGRWQVPGYKASFQFLFPSDFQLSIHLLLEQLPSTYQVSQMATRRVPDSLILKTAPQLDPAWVAYEQSDTPFTPPDDILERQKWYAERCRSRHASIISPGMPDHHLTQDVATRWLEVPTSNSDEDHKIPILQYTSPRSTAAPETVVVYYHGGGLFVGEADSEDLSCRKLAKSPCVDVVYSVGYRLMPTHPASVCVSDALDAFRHVAGDLHRDARVLVVGSSSGGELAALVAQAAAVSASRDGALLQGVLLRGPVTSDAFTGLDPYVPESVRHMHTSVDEPSFANSMLRPWKRAVPRDGLPLMPLEAGDEVLRAMPRTWVQVCTNDVLYSDGVCYARRLEDCGVDVRVDVVVGWPHTFWLKAPELERARKADDEMLEALAWVCQGLYFVLLDPSIKGEEETLLFYRIDLLYAVRLGEIFDNSYQVAAKIGYGASSTIWLCHDLANHRYVVLEIVVNLLPENKEPKLFRHLQSPNSDHMGGQFIRMLNYFFQIHGPEELCDVLFFLHSASAWKHFNSVDQAVSFMSILPYLQYSQHCSPSISSLGKPENESILPEFEQSEHVEPPPRKVVDTRVVHTSRTSFTPDAVDALPRICDFGWAHNFATDHAQRWRAMLAHYHPPEMLLDTTWDCAVDTWSLALERSSTSAKYWIEDSWKGLVPPSPPISPEELFTCFFEERKTLFLDFVRSLLEWNSQQQRSALEAYMQS</sequence>
<dbReference type="Gene3D" id="6.10.280.70">
    <property type="match status" value="1"/>
</dbReference>
<evidence type="ECO:0000259" key="13">
    <source>
        <dbReference type="Pfam" id="PF07859"/>
    </source>
</evidence>
<protein>
    <recommendedName>
        <fullName evidence="3">ATP synthase subunit d, mitochondrial</fullName>
    </recommendedName>
</protein>
<evidence type="ECO:0000256" key="2">
    <source>
        <dbReference type="ARBA" id="ARBA00006842"/>
    </source>
</evidence>
<dbReference type="SUPFAM" id="SSF56112">
    <property type="entry name" value="Protein kinase-like (PK-like)"/>
    <property type="match status" value="1"/>
</dbReference>
<dbReference type="AlphaFoldDB" id="A0A4P7NUH5"/>
<evidence type="ECO:0000256" key="4">
    <source>
        <dbReference type="ARBA" id="ARBA00022448"/>
    </source>
</evidence>
<dbReference type="GO" id="GO:0015078">
    <property type="term" value="F:proton transmembrane transporter activity"/>
    <property type="evidence" value="ECO:0007669"/>
    <property type="project" value="InterPro"/>
</dbReference>
<accession>A0A4P7NUH5</accession>
<evidence type="ECO:0000313" key="15">
    <source>
        <dbReference type="Proteomes" id="UP000294847"/>
    </source>
</evidence>
<dbReference type="SUPFAM" id="SSF161065">
    <property type="entry name" value="ATP synthase D chain-like"/>
    <property type="match status" value="1"/>
</dbReference>
<feature type="coiled-coil region" evidence="12">
    <location>
        <begin position="173"/>
        <end position="200"/>
    </location>
</feature>
<dbReference type="InterPro" id="IPR013094">
    <property type="entry name" value="AB_hydrolase_3"/>
</dbReference>
<keyword evidence="6" id="KW-0375">Hydrogen ion transport</keyword>
<proteinExistence type="inferred from homology"/>
<evidence type="ECO:0000313" key="14">
    <source>
        <dbReference type="EMBL" id="QBZ66121.1"/>
    </source>
</evidence>
<evidence type="ECO:0000256" key="7">
    <source>
        <dbReference type="ARBA" id="ARBA00022792"/>
    </source>
</evidence>
<evidence type="ECO:0000256" key="12">
    <source>
        <dbReference type="SAM" id="Coils"/>
    </source>
</evidence>
<keyword evidence="4" id="KW-0813">Transport</keyword>
<keyword evidence="9" id="KW-0496">Mitochondrion</keyword>
<evidence type="ECO:0000256" key="10">
    <source>
        <dbReference type="ARBA" id="ARBA00023136"/>
    </source>
</evidence>
<dbReference type="Pfam" id="PF07859">
    <property type="entry name" value="Abhydrolase_3"/>
    <property type="match status" value="1"/>
</dbReference>
<keyword evidence="11" id="KW-0066">ATP synthesis</keyword>
<evidence type="ECO:0000256" key="1">
    <source>
        <dbReference type="ARBA" id="ARBA00004273"/>
    </source>
</evidence>
<feature type="domain" description="Alpha/beta hydrolase fold-3" evidence="13">
    <location>
        <begin position="373"/>
        <end position="585"/>
    </location>
</feature>
<evidence type="ECO:0000256" key="3">
    <source>
        <dbReference type="ARBA" id="ARBA00021688"/>
    </source>
</evidence>
<keyword evidence="12" id="KW-0175">Coiled coil</keyword>
<organism evidence="14 15">
    <name type="scientific">Pyricularia oryzae</name>
    <name type="common">Rice blast fungus</name>
    <name type="synonym">Magnaporthe oryzae</name>
    <dbReference type="NCBI Taxonomy" id="318829"/>
    <lineage>
        <taxon>Eukaryota</taxon>
        <taxon>Fungi</taxon>
        <taxon>Dikarya</taxon>
        <taxon>Ascomycota</taxon>
        <taxon>Pezizomycotina</taxon>
        <taxon>Sordariomycetes</taxon>
        <taxon>Sordariomycetidae</taxon>
        <taxon>Magnaporthales</taxon>
        <taxon>Pyriculariaceae</taxon>
        <taxon>Pyricularia</taxon>
    </lineage>
</organism>
<dbReference type="InterPro" id="IPR011009">
    <property type="entry name" value="Kinase-like_dom_sf"/>
</dbReference>
<dbReference type="InterPro" id="IPR029058">
    <property type="entry name" value="AB_hydrolase_fold"/>
</dbReference>